<comment type="caution">
    <text evidence="2">The sequence shown here is derived from an EMBL/GenBank/DDBJ whole genome shotgun (WGS) entry which is preliminary data.</text>
</comment>
<organism evidence="2 3">
    <name type="scientific">Pseudomonas sivasensis</name>
    <dbReference type="NCBI Taxonomy" id="1880678"/>
    <lineage>
        <taxon>Bacteria</taxon>
        <taxon>Pseudomonadati</taxon>
        <taxon>Pseudomonadota</taxon>
        <taxon>Gammaproteobacteria</taxon>
        <taxon>Pseudomonadales</taxon>
        <taxon>Pseudomonadaceae</taxon>
        <taxon>Pseudomonas</taxon>
    </lineage>
</organism>
<accession>A0ABW8E2P9</accession>
<dbReference type="Proteomes" id="UP001617213">
    <property type="component" value="Unassembled WGS sequence"/>
</dbReference>
<gene>
    <name evidence="2" type="ORF">ACIOWJ_18845</name>
</gene>
<feature type="transmembrane region" description="Helical" evidence="1">
    <location>
        <begin position="43"/>
        <end position="62"/>
    </location>
</feature>
<keyword evidence="3" id="KW-1185">Reference proteome</keyword>
<feature type="transmembrane region" description="Helical" evidence="1">
    <location>
        <begin position="102"/>
        <end position="123"/>
    </location>
</feature>
<feature type="transmembrane region" description="Helical" evidence="1">
    <location>
        <begin position="195"/>
        <end position="216"/>
    </location>
</feature>
<sequence>MELNNREVAILILAAIALVAMCVKADIRSSVFELVKAFFNRHFMVFFLFAFLWMAVCVYGLFRVELWEYTNLKATIVWGVTFAFSSMVGLEKIRSDKNFFEGLVSGAVKLTAIVIFITNLYSFSLWVELILVPLVVFLSLLGVVSAREEKNALLTKMLEYLVALIGVMYFLNAMYEVFSDFKGFASATNFKDFVGPIVLTFMFFPFLYIFGLYGAYNRAFAQVGLRFENKKIASYSKWTAFRLFRTDVELMQQWVREVYVWSVSNPAEIKASIISMKCRRFREKNPLPVASIDGWPPQDARRFLYGFGLTVESYNLAYGYEIWSGGPKYVKVNAEYHSTNIGYYIRGEDGVVRHLKVVLNVNSVEEAVVGEDYFKEVAESLLRVIFGGVPESLVCPLLNALDNDFFVEGRGVRFSKELYIHSTSGGYSRSMSVYNDETCFNEVGLVRPEGSDRLD</sequence>
<keyword evidence="1" id="KW-1133">Transmembrane helix</keyword>
<feature type="transmembrane region" description="Helical" evidence="1">
    <location>
        <begin position="158"/>
        <end position="175"/>
    </location>
</feature>
<keyword evidence="1" id="KW-0812">Transmembrane</keyword>
<dbReference type="RefSeq" id="WP_401382617.1">
    <property type="nucleotide sequence ID" value="NZ_JBIUWZ010000029.1"/>
</dbReference>
<proteinExistence type="predicted"/>
<reference evidence="2 3" key="1">
    <citation type="submission" date="2024-10" db="EMBL/GenBank/DDBJ databases">
        <title>The Natural Products Discovery Center: Release of the First 8490 Sequenced Strains for Exploring Actinobacteria Biosynthetic Diversity.</title>
        <authorList>
            <person name="Kalkreuter E."/>
            <person name="Kautsar S.A."/>
            <person name="Yang D."/>
            <person name="Bader C.D."/>
            <person name="Teijaro C.N."/>
            <person name="Fluegel L."/>
            <person name="Davis C.M."/>
            <person name="Simpson J.R."/>
            <person name="Lauterbach L."/>
            <person name="Steele A.D."/>
            <person name="Gui C."/>
            <person name="Meng S."/>
            <person name="Li G."/>
            <person name="Viehrig K."/>
            <person name="Ye F."/>
            <person name="Su P."/>
            <person name="Kiefer A.F."/>
            <person name="Nichols A."/>
            <person name="Cepeda A.J."/>
            <person name="Yan W."/>
            <person name="Fan B."/>
            <person name="Jiang Y."/>
            <person name="Adhikari A."/>
            <person name="Zheng C.-J."/>
            <person name="Schuster L."/>
            <person name="Cowan T.M."/>
            <person name="Smanski M.J."/>
            <person name="Chevrette M.G."/>
            <person name="De Carvalho L.P.S."/>
            <person name="Shen B."/>
        </authorList>
    </citation>
    <scope>NUCLEOTIDE SEQUENCE [LARGE SCALE GENOMIC DNA]</scope>
    <source>
        <strain evidence="2 3">NPDC087581</strain>
    </source>
</reference>
<evidence type="ECO:0000256" key="1">
    <source>
        <dbReference type="SAM" id="Phobius"/>
    </source>
</evidence>
<keyword evidence="1" id="KW-0472">Membrane</keyword>
<feature type="transmembrane region" description="Helical" evidence="1">
    <location>
        <begin position="6"/>
        <end position="23"/>
    </location>
</feature>
<feature type="transmembrane region" description="Helical" evidence="1">
    <location>
        <begin position="74"/>
        <end position="90"/>
    </location>
</feature>
<name>A0ABW8E2P9_9PSED</name>
<evidence type="ECO:0000313" key="2">
    <source>
        <dbReference type="EMBL" id="MFJ2680133.1"/>
    </source>
</evidence>
<evidence type="ECO:0000313" key="3">
    <source>
        <dbReference type="Proteomes" id="UP001617213"/>
    </source>
</evidence>
<protein>
    <submittedName>
        <fullName evidence="2">Uncharacterized protein</fullName>
    </submittedName>
</protein>
<feature type="transmembrane region" description="Helical" evidence="1">
    <location>
        <begin position="129"/>
        <end position="146"/>
    </location>
</feature>
<dbReference type="EMBL" id="JBIUWZ010000029">
    <property type="protein sequence ID" value="MFJ2680133.1"/>
    <property type="molecule type" value="Genomic_DNA"/>
</dbReference>